<evidence type="ECO:0000256" key="1">
    <source>
        <dbReference type="SAM" id="MobiDB-lite"/>
    </source>
</evidence>
<name>A0A8B8B4Q8_CRAVI</name>
<dbReference type="InterPro" id="IPR036179">
    <property type="entry name" value="Ig-like_dom_sf"/>
</dbReference>
<feature type="compositionally biased region" description="Basic and acidic residues" evidence="1">
    <location>
        <begin position="10"/>
        <end position="20"/>
    </location>
</feature>
<dbReference type="GeneID" id="111107467"/>
<accession>A0A8B8B4Q8</accession>
<proteinExistence type="predicted"/>
<feature type="domain" description="Ig-like" evidence="2">
    <location>
        <begin position="354"/>
        <end position="440"/>
    </location>
</feature>
<gene>
    <name evidence="4" type="primary">LOC111107467</name>
</gene>
<dbReference type="Gene3D" id="2.60.40.10">
    <property type="entry name" value="Immunoglobulins"/>
    <property type="match status" value="3"/>
</dbReference>
<dbReference type="AlphaFoldDB" id="A0A8B8B4Q8"/>
<dbReference type="Proteomes" id="UP000694844">
    <property type="component" value="Chromosome 8"/>
</dbReference>
<sequence length="440" mass="50621">MMENIPNENFDEKNTQERSGSHNQDVYIEGPKTVQEGKTAHLIGKVKFHPSIKNIKWQKECNGTFSGINIHKQKYKGSRNDYWNPILEIHDFDIEDQMRYRLKVVHEKFSTYSNEHKLKILRSSGTAKIEIPLNETVKRYRPGENITIKVRIDNPFNVRCAMWQRATRNKGKFESIDITLEKYKGTITKSTTNEAVLCLNDCDETDMSLGPYSLLATCSDKREIRSDSINLDIVKGFKASFSSLPKAKQKHYVCSGDGSSIYETEIEYNESVEIVGTIRSYPKDVKISWMKGSRPLNLVDSKYAGSYRLDDKFVLCIKNVTEEDKDEYRIRATEDLEGKQISDTLKIIVIGDKPKVNLRVSIESQPLKCGNTIVLEARIVSNLTRFDVDWKKDGQKIHNKEKFIKDHSEKLNPTLTILKASFDDQGMYSVITELEERSSF</sequence>
<evidence type="ECO:0000313" key="3">
    <source>
        <dbReference type="Proteomes" id="UP000694844"/>
    </source>
</evidence>
<organism evidence="3 4">
    <name type="scientific">Crassostrea virginica</name>
    <name type="common">Eastern oyster</name>
    <dbReference type="NCBI Taxonomy" id="6565"/>
    <lineage>
        <taxon>Eukaryota</taxon>
        <taxon>Metazoa</taxon>
        <taxon>Spiralia</taxon>
        <taxon>Lophotrochozoa</taxon>
        <taxon>Mollusca</taxon>
        <taxon>Bivalvia</taxon>
        <taxon>Autobranchia</taxon>
        <taxon>Pteriomorphia</taxon>
        <taxon>Ostreida</taxon>
        <taxon>Ostreoidea</taxon>
        <taxon>Ostreidae</taxon>
        <taxon>Crassostrea</taxon>
    </lineage>
</organism>
<dbReference type="InterPro" id="IPR003599">
    <property type="entry name" value="Ig_sub"/>
</dbReference>
<dbReference type="Pfam" id="PF07679">
    <property type="entry name" value="I-set"/>
    <property type="match status" value="2"/>
</dbReference>
<dbReference type="InterPro" id="IPR007110">
    <property type="entry name" value="Ig-like_dom"/>
</dbReference>
<dbReference type="RefSeq" id="XP_022298392.1">
    <property type="nucleotide sequence ID" value="XM_022442684.1"/>
</dbReference>
<dbReference type="SMART" id="SM00409">
    <property type="entry name" value="IG"/>
    <property type="match status" value="2"/>
</dbReference>
<keyword evidence="3" id="KW-1185">Reference proteome</keyword>
<dbReference type="InterPro" id="IPR013098">
    <property type="entry name" value="Ig_I-set"/>
</dbReference>
<feature type="region of interest" description="Disordered" evidence="1">
    <location>
        <begin position="1"/>
        <end position="25"/>
    </location>
</feature>
<evidence type="ECO:0000259" key="2">
    <source>
        <dbReference type="PROSITE" id="PS50835"/>
    </source>
</evidence>
<protein>
    <submittedName>
        <fullName evidence="4">Uncharacterized protein LOC111107467</fullName>
    </submittedName>
</protein>
<dbReference type="PROSITE" id="PS50835">
    <property type="entry name" value="IG_LIKE"/>
    <property type="match status" value="1"/>
</dbReference>
<evidence type="ECO:0000313" key="4">
    <source>
        <dbReference type="RefSeq" id="XP_022298392.1"/>
    </source>
</evidence>
<reference evidence="4" key="1">
    <citation type="submission" date="2025-08" db="UniProtKB">
        <authorList>
            <consortium name="RefSeq"/>
        </authorList>
    </citation>
    <scope>IDENTIFICATION</scope>
    <source>
        <tissue evidence="4">Whole sample</tissue>
    </source>
</reference>
<dbReference type="PANTHER" id="PTHR46013">
    <property type="entry name" value="VASCULAR CELL ADHESION MOLECULE 1"/>
    <property type="match status" value="1"/>
</dbReference>
<dbReference type="SUPFAM" id="SSF48726">
    <property type="entry name" value="Immunoglobulin"/>
    <property type="match status" value="2"/>
</dbReference>
<dbReference type="KEGG" id="cvn:111107467"/>
<dbReference type="InterPro" id="IPR013783">
    <property type="entry name" value="Ig-like_fold"/>
</dbReference>
<dbReference type="PANTHER" id="PTHR46013:SF7">
    <property type="entry name" value="IG-LIKE DOMAIN-CONTAINING PROTEIN"/>
    <property type="match status" value="1"/>
</dbReference>